<dbReference type="SUPFAM" id="SSF51726">
    <property type="entry name" value="UROD/MetE-like"/>
    <property type="match status" value="1"/>
</dbReference>
<dbReference type="OrthoDB" id="5422863at2759"/>
<organism evidence="1 2">
    <name type="scientific">Trematosphaeria pertusa</name>
    <dbReference type="NCBI Taxonomy" id="390896"/>
    <lineage>
        <taxon>Eukaryota</taxon>
        <taxon>Fungi</taxon>
        <taxon>Dikarya</taxon>
        <taxon>Ascomycota</taxon>
        <taxon>Pezizomycotina</taxon>
        <taxon>Dothideomycetes</taxon>
        <taxon>Pleosporomycetidae</taxon>
        <taxon>Pleosporales</taxon>
        <taxon>Massarineae</taxon>
        <taxon>Trematosphaeriaceae</taxon>
        <taxon>Trematosphaeria</taxon>
    </lineage>
</organism>
<dbReference type="InterPro" id="IPR038071">
    <property type="entry name" value="UROD/MetE-like_sf"/>
</dbReference>
<dbReference type="RefSeq" id="XP_033685226.1">
    <property type="nucleotide sequence ID" value="XM_033828864.1"/>
</dbReference>
<evidence type="ECO:0008006" key="3">
    <source>
        <dbReference type="Google" id="ProtNLM"/>
    </source>
</evidence>
<proteinExistence type="predicted"/>
<dbReference type="Gene3D" id="3.20.20.210">
    <property type="match status" value="1"/>
</dbReference>
<accession>A0A6A6IK16</accession>
<keyword evidence="2" id="KW-1185">Reference proteome</keyword>
<reference evidence="1" key="1">
    <citation type="journal article" date="2020" name="Stud. Mycol.">
        <title>101 Dothideomycetes genomes: a test case for predicting lifestyles and emergence of pathogens.</title>
        <authorList>
            <person name="Haridas S."/>
            <person name="Albert R."/>
            <person name="Binder M."/>
            <person name="Bloem J."/>
            <person name="Labutti K."/>
            <person name="Salamov A."/>
            <person name="Andreopoulos B."/>
            <person name="Baker S."/>
            <person name="Barry K."/>
            <person name="Bills G."/>
            <person name="Bluhm B."/>
            <person name="Cannon C."/>
            <person name="Castanera R."/>
            <person name="Culley D."/>
            <person name="Daum C."/>
            <person name="Ezra D."/>
            <person name="Gonzalez J."/>
            <person name="Henrissat B."/>
            <person name="Kuo A."/>
            <person name="Liang C."/>
            <person name="Lipzen A."/>
            <person name="Lutzoni F."/>
            <person name="Magnuson J."/>
            <person name="Mondo S."/>
            <person name="Nolan M."/>
            <person name="Ohm R."/>
            <person name="Pangilinan J."/>
            <person name="Park H.-J."/>
            <person name="Ramirez L."/>
            <person name="Alfaro M."/>
            <person name="Sun H."/>
            <person name="Tritt A."/>
            <person name="Yoshinaga Y."/>
            <person name="Zwiers L.-H."/>
            <person name="Turgeon B."/>
            <person name="Goodwin S."/>
            <person name="Spatafora J."/>
            <person name="Crous P."/>
            <person name="Grigoriev I."/>
        </authorList>
    </citation>
    <scope>NUCLEOTIDE SEQUENCE</scope>
    <source>
        <strain evidence="1">CBS 122368</strain>
    </source>
</reference>
<dbReference type="AlphaFoldDB" id="A0A6A6IK16"/>
<evidence type="ECO:0000313" key="1">
    <source>
        <dbReference type="EMBL" id="KAF2250222.1"/>
    </source>
</evidence>
<dbReference type="Proteomes" id="UP000800094">
    <property type="component" value="Unassembled WGS sequence"/>
</dbReference>
<evidence type="ECO:0000313" key="2">
    <source>
        <dbReference type="Proteomes" id="UP000800094"/>
    </source>
</evidence>
<dbReference type="GeneID" id="54582194"/>
<sequence>MSTQPRGVHLVGSINLGTTSDVFTQIPPLLAGHLRRLPDGEPAPRNIFTRWQKEVAASAPEVLLKRDERGYFIPGPSGLNPSQVSSALEKLQTLHTGYDDYALESYALFKQRKDEGIIPPHICFQVCLPGLVNVMTIFATDFQQALEPRYEDALTRSLNRIQDSIPHSDLAIQIDAAIEFAYLEGVEPLVPYFDPVFPGVVDRLSRFANRVAPDVELGFHLCYGDLNHRHFIEPKDMGLLVKVANALHKEVGRSITWLHMPVPKGRTDREYYAPLQGLEWEGEELHLGLVHEGDEEGTRERIEMARSVLGERGFGVATECGMGRTPVEHFGNIMETLRSVSAPVA</sequence>
<gene>
    <name evidence="1" type="ORF">BU26DRAFT_518639</name>
</gene>
<name>A0A6A6IK16_9PLEO</name>
<protein>
    <recommendedName>
        <fullName evidence="3">UROD/MetE-like protein</fullName>
    </recommendedName>
</protein>
<dbReference type="EMBL" id="ML987194">
    <property type="protein sequence ID" value="KAF2250222.1"/>
    <property type="molecule type" value="Genomic_DNA"/>
</dbReference>